<dbReference type="RefSeq" id="WP_012397518.1">
    <property type="nucleotide sequence ID" value="NC_010617.1"/>
</dbReference>
<feature type="region of interest" description="Disordered" evidence="1">
    <location>
        <begin position="72"/>
        <end position="124"/>
    </location>
</feature>
<dbReference type="EMBL" id="AP009152">
    <property type="protein sequence ID" value="BAG28791.1"/>
    <property type="molecule type" value="Genomic_DNA"/>
</dbReference>
<name>B2GH39_KOCRD</name>
<sequence length="190" mass="19730">MSARLHVVFDGRCGFCTRAVGWVRRLDRHGRVELHAWQQPDVPERFGLTPQECDASVWAVPQAGESTVIAAQRPRGGGASGSACDGPQPGAAPPDAPESGSGDLGSGIGGLGSGRGGPQATRRQAVSGARAVAAILDTALGTRCFGAFHGLPLVGRTQEAVYRWVATHRGRFPGVTPWCEEHPGQCAGDA</sequence>
<accession>B2GH39</accession>
<dbReference type="eggNOG" id="COG3011">
    <property type="taxonomic scope" value="Bacteria"/>
</dbReference>
<dbReference type="GO" id="GO:0015035">
    <property type="term" value="F:protein-disulfide reductase activity"/>
    <property type="evidence" value="ECO:0007669"/>
    <property type="project" value="InterPro"/>
</dbReference>
<evidence type="ECO:0000259" key="2">
    <source>
        <dbReference type="PROSITE" id="PS00028"/>
    </source>
</evidence>
<proteinExistence type="predicted"/>
<reference evidence="3 4" key="1">
    <citation type="journal article" date="2008" name="J. Bacteriol.">
        <title>Complete genome sequence of the soil actinomycete Kocuria rhizophila.</title>
        <authorList>
            <person name="Takarada H."/>
            <person name="Sekine M."/>
            <person name="Kosugi H."/>
            <person name="Matsuo Y."/>
            <person name="Fujisawa T."/>
            <person name="Omata S."/>
            <person name="Kishi E."/>
            <person name="Shimizu A."/>
            <person name="Tsukatani N."/>
            <person name="Tanikawa S."/>
            <person name="Fujita N."/>
            <person name="Harayama S."/>
        </authorList>
    </citation>
    <scope>NUCLEOTIDE SEQUENCE [LARGE SCALE GENOMIC DNA]</scope>
    <source>
        <strain evidence="4">ATCC 9341 / DSM 348 / NBRC 103217 / DC2201</strain>
    </source>
</reference>
<organism evidence="3 4">
    <name type="scientific">Kocuria rhizophila (strain ATCC 9341 / DSM 348 / NBRC 103217 / DC2201)</name>
    <dbReference type="NCBI Taxonomy" id="378753"/>
    <lineage>
        <taxon>Bacteria</taxon>
        <taxon>Bacillati</taxon>
        <taxon>Actinomycetota</taxon>
        <taxon>Actinomycetes</taxon>
        <taxon>Micrococcales</taxon>
        <taxon>Micrococcaceae</taxon>
        <taxon>Kocuria</taxon>
    </lineage>
</organism>
<evidence type="ECO:0000313" key="4">
    <source>
        <dbReference type="Proteomes" id="UP000008838"/>
    </source>
</evidence>
<dbReference type="InterPro" id="IPR007263">
    <property type="entry name" value="DCC1-like"/>
</dbReference>
<dbReference type="HOGENOM" id="CLU_1426287_0_0_11"/>
<dbReference type="KEGG" id="krh:KRH_04440"/>
<dbReference type="InterPro" id="IPR013087">
    <property type="entry name" value="Znf_C2H2_type"/>
</dbReference>
<evidence type="ECO:0000256" key="1">
    <source>
        <dbReference type="SAM" id="MobiDB-lite"/>
    </source>
</evidence>
<dbReference type="AlphaFoldDB" id="B2GH39"/>
<keyword evidence="4" id="KW-1185">Reference proteome</keyword>
<dbReference type="Proteomes" id="UP000008838">
    <property type="component" value="Chromosome"/>
</dbReference>
<protein>
    <recommendedName>
        <fullName evidence="2">C2H2-type domain-containing protein</fullName>
    </recommendedName>
</protein>
<dbReference type="PROSITE" id="PS00028">
    <property type="entry name" value="ZINC_FINGER_C2H2_1"/>
    <property type="match status" value="1"/>
</dbReference>
<dbReference type="STRING" id="378753.KRH_04440"/>
<feature type="compositionally biased region" description="Gly residues" evidence="1">
    <location>
        <begin position="102"/>
        <end position="117"/>
    </location>
</feature>
<gene>
    <name evidence="3" type="ordered locus">KRH_04440</name>
</gene>
<dbReference type="Pfam" id="PF04134">
    <property type="entry name" value="DCC1-like"/>
    <property type="match status" value="1"/>
</dbReference>
<evidence type="ECO:0000313" key="3">
    <source>
        <dbReference type="EMBL" id="BAG28791.1"/>
    </source>
</evidence>
<feature type="domain" description="C2H2-type" evidence="2">
    <location>
        <begin position="13"/>
        <end position="35"/>
    </location>
</feature>